<comment type="caution">
    <text evidence="1">The sequence shown here is derived from an EMBL/GenBank/DDBJ whole genome shotgun (WGS) entry which is preliminary data.</text>
</comment>
<evidence type="ECO:0000313" key="2">
    <source>
        <dbReference type="Proteomes" id="UP001595191"/>
    </source>
</evidence>
<organism evidence="1 2">
    <name type="scientific">Meishania litoralis</name>
    <dbReference type="NCBI Taxonomy" id="3434685"/>
    <lineage>
        <taxon>Bacteria</taxon>
        <taxon>Pseudomonadati</taxon>
        <taxon>Bacteroidota</taxon>
        <taxon>Flavobacteriia</taxon>
        <taxon>Flavobacteriales</taxon>
        <taxon>Flavobacteriaceae</taxon>
        <taxon>Meishania</taxon>
    </lineage>
</organism>
<reference evidence="1" key="1">
    <citation type="submission" date="2024-09" db="EMBL/GenBank/DDBJ databases">
        <authorList>
            <person name="Liu J."/>
        </authorList>
    </citation>
    <scope>NUCLEOTIDE SEQUENCE</scope>
    <source>
        <strain evidence="1">NBU2967</strain>
    </source>
</reference>
<evidence type="ECO:0000313" key="1">
    <source>
        <dbReference type="EMBL" id="MFH6604176.1"/>
    </source>
</evidence>
<name>A0ACC7LKB1_9FLAO</name>
<accession>A0ACC7LKB1</accession>
<dbReference type="Proteomes" id="UP001595191">
    <property type="component" value="Unassembled WGS sequence"/>
</dbReference>
<proteinExistence type="predicted"/>
<protein>
    <submittedName>
        <fullName evidence="1">DUF1015 domain-containing protein</fullName>
    </submittedName>
</protein>
<dbReference type="EMBL" id="JBHFPV010000002">
    <property type="protein sequence ID" value="MFH6604176.1"/>
    <property type="molecule type" value="Genomic_DNA"/>
</dbReference>
<gene>
    <name evidence="1" type="ORF">ACEZ3G_11860</name>
</gene>
<keyword evidence="2" id="KW-1185">Reference proteome</keyword>
<sequence>MAVVRPFKAIRPKNDKASFVVSRSYEDYSKKELNATLKFNPFSFLHIINPGFKFDKKVVGNERFKLVRNRYLEFLEEDVLMKDAQDCFYLYQIEKNNFSCCGLFAATSVADYRNGVIKKHEDTISRREKLFANYLQTVKFNAEPVLMTYPDTDSIAKIFDQEKQRSPEYHFTTTDKVTHRLWPISDEKIIRKIKDEFADINALYIADGHHRCASSDLLANISEKANPEHSGKEPYNYFMGYLIPESEIYIYEFNRMAKDLNGLTKEEFLVRLDEYFRIQNKGVILYKPTRKHHFGMYLDGEFYSLYLRKKAYAFTDPLSELDTQILYKTILEPILGITDLRNDKRITYGYGKHNVLRMKDEIDKGNYKVGFTLVPLTMDEIKDIADANLVMPPKSTYIEPKLRSGLAIYELEYKKNRNLTVK</sequence>